<sequence length="158" mass="17695">MMIMRPPLEVDIEPLTDLWHSGWLDGHEAVVPAALARLRTRRNFRDRLLARWDGLRIAGPAGAPLGFHLVLADELNQFYVSATARGTGLASAMMADAESGFRAARIRRAWLSCSIGNERAARFYAKAGWARVGVETIDCETPEGPFPIGVWRYEREWT</sequence>
<keyword evidence="5" id="KW-1185">Reference proteome</keyword>
<feature type="domain" description="N-acetyltransferase" evidence="3">
    <location>
        <begin position="2"/>
        <end position="158"/>
    </location>
</feature>
<dbReference type="OrthoDB" id="6172743at2"/>
<keyword evidence="2" id="KW-0012">Acyltransferase</keyword>
<dbReference type="CDD" id="cd04301">
    <property type="entry name" value="NAT_SF"/>
    <property type="match status" value="1"/>
</dbReference>
<gene>
    <name evidence="4" type="ORF">EJC49_01145</name>
</gene>
<proteinExistence type="predicted"/>
<evidence type="ECO:0000259" key="3">
    <source>
        <dbReference type="PROSITE" id="PS51186"/>
    </source>
</evidence>
<dbReference type="EMBL" id="RWKW01000002">
    <property type="protein sequence ID" value="RST88334.1"/>
    <property type="molecule type" value="Genomic_DNA"/>
</dbReference>
<protein>
    <submittedName>
        <fullName evidence="4">GNAT family N-acetyltransferase</fullName>
    </submittedName>
</protein>
<accession>A0A3R9YI96</accession>
<dbReference type="GO" id="GO:0016747">
    <property type="term" value="F:acyltransferase activity, transferring groups other than amino-acyl groups"/>
    <property type="evidence" value="ECO:0007669"/>
    <property type="project" value="InterPro"/>
</dbReference>
<dbReference type="RefSeq" id="WP_126697608.1">
    <property type="nucleotide sequence ID" value="NZ_RWKW01000002.1"/>
</dbReference>
<dbReference type="PANTHER" id="PTHR43877:SF2">
    <property type="entry name" value="AMINOALKYLPHOSPHONATE N-ACETYLTRANSFERASE-RELATED"/>
    <property type="match status" value="1"/>
</dbReference>
<dbReference type="Gene3D" id="3.40.630.30">
    <property type="match status" value="1"/>
</dbReference>
<organism evidence="4 5">
    <name type="scientific">Aquibium carbonis</name>
    <dbReference type="NCBI Taxonomy" id="2495581"/>
    <lineage>
        <taxon>Bacteria</taxon>
        <taxon>Pseudomonadati</taxon>
        <taxon>Pseudomonadota</taxon>
        <taxon>Alphaproteobacteria</taxon>
        <taxon>Hyphomicrobiales</taxon>
        <taxon>Phyllobacteriaceae</taxon>
        <taxon>Aquibium</taxon>
    </lineage>
</organism>
<dbReference type="InterPro" id="IPR016181">
    <property type="entry name" value="Acyl_CoA_acyltransferase"/>
</dbReference>
<dbReference type="Pfam" id="PF00583">
    <property type="entry name" value="Acetyltransf_1"/>
    <property type="match status" value="1"/>
</dbReference>
<dbReference type="InterPro" id="IPR000182">
    <property type="entry name" value="GNAT_dom"/>
</dbReference>
<dbReference type="PANTHER" id="PTHR43877">
    <property type="entry name" value="AMINOALKYLPHOSPHONATE N-ACETYLTRANSFERASE-RELATED-RELATED"/>
    <property type="match status" value="1"/>
</dbReference>
<dbReference type="InterPro" id="IPR050832">
    <property type="entry name" value="Bact_Acetyltransf"/>
</dbReference>
<keyword evidence="1 4" id="KW-0808">Transferase</keyword>
<name>A0A3R9YI96_9HYPH</name>
<evidence type="ECO:0000313" key="5">
    <source>
        <dbReference type="Proteomes" id="UP000278398"/>
    </source>
</evidence>
<evidence type="ECO:0000256" key="2">
    <source>
        <dbReference type="ARBA" id="ARBA00023315"/>
    </source>
</evidence>
<evidence type="ECO:0000256" key="1">
    <source>
        <dbReference type="ARBA" id="ARBA00022679"/>
    </source>
</evidence>
<dbReference type="PROSITE" id="PS51186">
    <property type="entry name" value="GNAT"/>
    <property type="match status" value="1"/>
</dbReference>
<evidence type="ECO:0000313" key="4">
    <source>
        <dbReference type="EMBL" id="RST88334.1"/>
    </source>
</evidence>
<reference evidence="4 5" key="1">
    <citation type="submission" date="2018-12" db="EMBL/GenBank/DDBJ databases">
        <title>Mesorhizobium carbonis sp. nov., isolated from coal mine water.</title>
        <authorList>
            <person name="Xin W."/>
            <person name="Xu Z."/>
            <person name="Xiang F."/>
            <person name="Zhang J."/>
            <person name="Xi L."/>
            <person name="Liu J."/>
        </authorList>
    </citation>
    <scope>NUCLEOTIDE SEQUENCE [LARGE SCALE GENOMIC DNA]</scope>
    <source>
        <strain evidence="4 5">B2.3</strain>
    </source>
</reference>
<dbReference type="Proteomes" id="UP000278398">
    <property type="component" value="Unassembled WGS sequence"/>
</dbReference>
<dbReference type="AlphaFoldDB" id="A0A3R9YI96"/>
<comment type="caution">
    <text evidence="4">The sequence shown here is derived from an EMBL/GenBank/DDBJ whole genome shotgun (WGS) entry which is preliminary data.</text>
</comment>
<dbReference type="SUPFAM" id="SSF55729">
    <property type="entry name" value="Acyl-CoA N-acyltransferases (Nat)"/>
    <property type="match status" value="1"/>
</dbReference>